<evidence type="ECO:0000313" key="6">
    <source>
        <dbReference type="Proteomes" id="UP001164746"/>
    </source>
</evidence>
<gene>
    <name evidence="5" type="ORF">MAR_033987</name>
</gene>
<keyword evidence="2" id="KW-0256">Endoplasmic reticulum</keyword>
<feature type="transmembrane region" description="Helical" evidence="2">
    <location>
        <begin position="121"/>
        <end position="143"/>
    </location>
</feature>
<feature type="transmembrane region" description="Helical" evidence="2">
    <location>
        <begin position="94"/>
        <end position="115"/>
    </location>
</feature>
<dbReference type="InterPro" id="IPR000326">
    <property type="entry name" value="PAP2/HPO"/>
</dbReference>
<dbReference type="EMBL" id="CP111028">
    <property type="protein sequence ID" value="WAR31445.1"/>
    <property type="molecule type" value="Genomic_DNA"/>
</dbReference>
<keyword evidence="2" id="KW-0812">Transmembrane</keyword>
<dbReference type="InterPro" id="IPR036938">
    <property type="entry name" value="PAP2/HPO_sf"/>
</dbReference>
<comment type="subcellular location">
    <subcellularLocation>
        <location evidence="2">Endoplasmic reticulum membrane</location>
        <topology evidence="2">Multi-pass membrane protein</topology>
    </subcellularLocation>
</comment>
<evidence type="ECO:0000256" key="3">
    <source>
        <dbReference type="SAM" id="SignalP"/>
    </source>
</evidence>
<dbReference type="EC" id="3.6.1.43" evidence="2"/>
<dbReference type="PANTHER" id="PTHR11247:SF1">
    <property type="entry name" value="DOLICHYLDIPHOSPHATASE 1"/>
    <property type="match status" value="1"/>
</dbReference>
<evidence type="ECO:0000313" key="5">
    <source>
        <dbReference type="EMBL" id="WAR31445.1"/>
    </source>
</evidence>
<keyword evidence="6" id="KW-1185">Reference proteome</keyword>
<feature type="signal peptide" evidence="3">
    <location>
        <begin position="1"/>
        <end position="19"/>
    </location>
</feature>
<keyword evidence="3" id="KW-0732">Signal</keyword>
<comment type="similarity">
    <text evidence="2">Belongs to the dolichyldiphosphatase family.</text>
</comment>
<sequence>MSLIVAFLTLVIFRRDLHTISYFAGLLLNEALNWLLKHTIRENRPQREISVLFTEYGMPSSHAQFMYFFATYLVFFLFIRVYRNYKWVEDLWKYILILGGYTCATLVAYSSQVIWGGVVGLVLGCVWFAVVQIILTPFFPYIAA</sequence>
<dbReference type="Proteomes" id="UP001164746">
    <property type="component" value="Chromosome 17"/>
</dbReference>
<keyword evidence="2" id="KW-0472">Membrane</keyword>
<evidence type="ECO:0000259" key="4">
    <source>
        <dbReference type="Pfam" id="PF01569"/>
    </source>
</evidence>
<feature type="chain" id="PRO_5047116044" description="Dolichyldiphosphatase" evidence="3">
    <location>
        <begin position="20"/>
        <end position="144"/>
    </location>
</feature>
<keyword evidence="1 2" id="KW-0378">Hydrolase</keyword>
<comment type="function">
    <text evidence="2">Required for efficient N-glycosylation. Necessary for maintaining optimal levels of dolichol-linked oligosaccharides. Hydrolyzes dolichyl pyrophosphate at a very high rate and dolichyl monophosphate at a much lower rate. Does not act on phosphatidate.</text>
</comment>
<reference evidence="5" key="1">
    <citation type="submission" date="2022-11" db="EMBL/GenBank/DDBJ databases">
        <title>Centuries of genome instability and evolution in soft-shell clam transmissible cancer (bioRxiv).</title>
        <authorList>
            <person name="Hart S.F.M."/>
            <person name="Yonemitsu M.A."/>
            <person name="Giersch R.M."/>
            <person name="Beal B.F."/>
            <person name="Arriagada G."/>
            <person name="Davis B.W."/>
            <person name="Ostrander E.A."/>
            <person name="Goff S.P."/>
            <person name="Metzger M.J."/>
        </authorList>
    </citation>
    <scope>NUCLEOTIDE SEQUENCE</scope>
    <source>
        <strain evidence="5">MELC-2E11</strain>
        <tissue evidence="5">Siphon/mantle</tissue>
    </source>
</reference>
<proteinExistence type="inferred from homology"/>
<dbReference type="Pfam" id="PF01569">
    <property type="entry name" value="PAP2"/>
    <property type="match status" value="1"/>
</dbReference>
<evidence type="ECO:0000256" key="1">
    <source>
        <dbReference type="ARBA" id="ARBA00022801"/>
    </source>
</evidence>
<evidence type="ECO:0000256" key="2">
    <source>
        <dbReference type="RuleBase" id="RU367078"/>
    </source>
</evidence>
<dbReference type="Gene3D" id="1.20.144.10">
    <property type="entry name" value="Phosphatidic acid phosphatase type 2/haloperoxidase"/>
    <property type="match status" value="1"/>
</dbReference>
<dbReference type="SUPFAM" id="SSF48317">
    <property type="entry name" value="Acid phosphatase/Vanadium-dependent haloperoxidase"/>
    <property type="match status" value="1"/>
</dbReference>
<organism evidence="5 6">
    <name type="scientific">Mya arenaria</name>
    <name type="common">Soft-shell clam</name>
    <dbReference type="NCBI Taxonomy" id="6604"/>
    <lineage>
        <taxon>Eukaryota</taxon>
        <taxon>Metazoa</taxon>
        <taxon>Spiralia</taxon>
        <taxon>Lophotrochozoa</taxon>
        <taxon>Mollusca</taxon>
        <taxon>Bivalvia</taxon>
        <taxon>Autobranchia</taxon>
        <taxon>Heteroconchia</taxon>
        <taxon>Euheterodonta</taxon>
        <taxon>Imparidentia</taxon>
        <taxon>Neoheterodontei</taxon>
        <taxon>Myida</taxon>
        <taxon>Myoidea</taxon>
        <taxon>Myidae</taxon>
        <taxon>Mya</taxon>
    </lineage>
</organism>
<protein>
    <recommendedName>
        <fullName evidence="2">Dolichyldiphosphatase</fullName>
        <ecNumber evidence="2">3.6.1.43</ecNumber>
    </recommendedName>
</protein>
<feature type="domain" description="Phosphatidic acid phosphatase type 2/haloperoxidase" evidence="4">
    <location>
        <begin position="20"/>
        <end position="132"/>
    </location>
</feature>
<feature type="transmembrane region" description="Helical" evidence="2">
    <location>
        <begin position="65"/>
        <end position="82"/>
    </location>
</feature>
<keyword evidence="2" id="KW-1133">Transmembrane helix</keyword>
<name>A0ABY7GAK4_MYAAR</name>
<accession>A0ABY7GAK4</accession>
<feature type="non-terminal residue" evidence="5">
    <location>
        <position position="1"/>
    </location>
</feature>
<comment type="pathway">
    <text evidence="2">Protein modification; protein glycosylation.</text>
</comment>
<dbReference type="PANTHER" id="PTHR11247">
    <property type="entry name" value="PALMITOYL-PROTEIN THIOESTERASE/DOLICHYLDIPHOSPHATASE 1"/>
    <property type="match status" value="1"/>
</dbReference>
<comment type="catalytic activity">
    <reaction evidence="2">
        <text>a di-trans,poly-cis-dolichyl diphosphate + H2O = a di-trans,poly-cis-dolichyl phosphate + phosphate + H(+)</text>
        <dbReference type="Rhea" id="RHEA:14385"/>
        <dbReference type="Rhea" id="RHEA-COMP:19498"/>
        <dbReference type="Rhea" id="RHEA-COMP:19506"/>
        <dbReference type="ChEBI" id="CHEBI:15377"/>
        <dbReference type="ChEBI" id="CHEBI:15378"/>
        <dbReference type="ChEBI" id="CHEBI:43474"/>
        <dbReference type="ChEBI" id="CHEBI:57497"/>
        <dbReference type="ChEBI" id="CHEBI:57683"/>
        <dbReference type="EC" id="3.6.1.43"/>
    </reaction>
</comment>